<comment type="similarity">
    <text evidence="1">Belongs to the acetyl-CoA hydrolase/transferase family.</text>
</comment>
<dbReference type="InterPro" id="IPR026888">
    <property type="entry name" value="AcetylCoA_hyd_C"/>
</dbReference>
<name>A0A420KI69_9BURK</name>
<dbReference type="Gene3D" id="3.40.1080.20">
    <property type="entry name" value="Acetyl-CoA hydrolase/transferase C-terminal domain"/>
    <property type="match status" value="1"/>
</dbReference>
<dbReference type="Gene3D" id="3.40.1080.10">
    <property type="entry name" value="Glutaconate Coenzyme A-transferase"/>
    <property type="match status" value="1"/>
</dbReference>
<evidence type="ECO:0000259" key="4">
    <source>
        <dbReference type="Pfam" id="PF13336"/>
    </source>
</evidence>
<proteinExistence type="inferred from homology"/>
<comment type="caution">
    <text evidence="5">The sequence shown here is derived from an EMBL/GenBank/DDBJ whole genome shotgun (WGS) entry which is preliminary data.</text>
</comment>
<keyword evidence="2 5" id="KW-0808">Transferase</keyword>
<dbReference type="Proteomes" id="UP000216225">
    <property type="component" value="Unassembled WGS sequence"/>
</dbReference>
<organism evidence="5 6">
    <name type="scientific">Alicycliphilus denitrificans</name>
    <dbReference type="NCBI Taxonomy" id="179636"/>
    <lineage>
        <taxon>Bacteria</taxon>
        <taxon>Pseudomonadati</taxon>
        <taxon>Pseudomonadota</taxon>
        <taxon>Betaproteobacteria</taxon>
        <taxon>Burkholderiales</taxon>
        <taxon>Comamonadaceae</taxon>
        <taxon>Alicycliphilus</taxon>
    </lineage>
</organism>
<keyword evidence="5" id="KW-0378">Hydrolase</keyword>
<protein>
    <submittedName>
        <fullName evidence="5">Acetyl-CoA hydrolase/transferase family protein</fullName>
    </submittedName>
</protein>
<dbReference type="PANTHER" id="PTHR21432:SF20">
    <property type="entry name" value="ACETYL-COA HYDROLASE"/>
    <property type="match status" value="1"/>
</dbReference>
<dbReference type="GO" id="GO:0016787">
    <property type="term" value="F:hydrolase activity"/>
    <property type="evidence" value="ECO:0007669"/>
    <property type="project" value="UniProtKB-KW"/>
</dbReference>
<sequence length="425" mass="45545">MTTCKSDDLDFSAIVRPGDTVVCSQGLAEPVSLTRRLVEQRMRIGRFKMFIGPSLSGVFRPEHADAIRFQSYCGTGGNAALSIGGALDVVPAHYSDFPRFFAQGTLPADVVLLSVGEPDAKGRFNLGISNDYVVDAARRARVVIAEINHRMPWVPGAELPDDVRPHLLVDEDREPLTMERSGQAGTTEQAIAQHVCQLVTDGATLEFGLGLLPDAVMRALAGHRDLGIHTGVIGDGIADLIEAGAVTNARKPVDHGISVAGMLLGSRRLLDFVDRNPLVRLRPATYTHDTATIRSIPNFVAINCALEVDLTGQVNSESLQGRYLGAIGGQVDFVRGANGSRGGRSIMILPSSSRDGSVSRIVPRLPDEVVTTARSDVDVVVTEHGVAELRGKSVPERMQAVAAIAHPRFREALERGGHALMRACC</sequence>
<evidence type="ECO:0000313" key="5">
    <source>
        <dbReference type="EMBL" id="RKJ99635.1"/>
    </source>
</evidence>
<dbReference type="SUPFAM" id="SSF100950">
    <property type="entry name" value="NagB/RpiA/CoA transferase-like"/>
    <property type="match status" value="2"/>
</dbReference>
<dbReference type="PANTHER" id="PTHR21432">
    <property type="entry name" value="ACETYL-COA HYDROLASE-RELATED"/>
    <property type="match status" value="1"/>
</dbReference>
<gene>
    <name evidence="5" type="ORF">CE154_007930</name>
</gene>
<dbReference type="Pfam" id="PF13336">
    <property type="entry name" value="AcetylCoA_hyd_C"/>
    <property type="match status" value="1"/>
</dbReference>
<evidence type="ECO:0000256" key="1">
    <source>
        <dbReference type="ARBA" id="ARBA00009632"/>
    </source>
</evidence>
<dbReference type="Gene3D" id="3.30.750.70">
    <property type="entry name" value="4-hydroxybutyrate coenzyme like domains"/>
    <property type="match status" value="1"/>
</dbReference>
<evidence type="ECO:0000259" key="3">
    <source>
        <dbReference type="Pfam" id="PF02550"/>
    </source>
</evidence>
<dbReference type="GO" id="GO:0008775">
    <property type="term" value="F:acetate CoA-transferase activity"/>
    <property type="evidence" value="ECO:0007669"/>
    <property type="project" value="InterPro"/>
</dbReference>
<dbReference type="InterPro" id="IPR046433">
    <property type="entry name" value="ActCoA_hydro"/>
</dbReference>
<reference evidence="5 6" key="1">
    <citation type="submission" date="2018-09" db="EMBL/GenBank/DDBJ databases">
        <title>Genome comparison of Alicycliphilus sp. BQ1, a polyurethanolytic bacterium, with its closest phylogenetic relatives Alicycliphilus denitrificans BC and K601, unable to attack polyurethane.</title>
        <authorList>
            <person name="Loza-Tavera H."/>
            <person name="Lozano L."/>
            <person name="Cevallos M."/>
            <person name="Maya-Lucas O."/>
            <person name="Garcia-Mena J."/>
            <person name="Hernandez J."/>
        </authorList>
    </citation>
    <scope>NUCLEOTIDE SEQUENCE [LARGE SCALE GENOMIC DNA]</scope>
    <source>
        <strain evidence="5 6">BQ1</strain>
    </source>
</reference>
<accession>A0A420KI69</accession>
<dbReference type="EMBL" id="NKDB02000001">
    <property type="protein sequence ID" value="RKJ99635.1"/>
    <property type="molecule type" value="Genomic_DNA"/>
</dbReference>
<dbReference type="GO" id="GO:0006083">
    <property type="term" value="P:acetate metabolic process"/>
    <property type="evidence" value="ECO:0007669"/>
    <property type="project" value="InterPro"/>
</dbReference>
<feature type="domain" description="Acetyl-CoA hydrolase/transferase C-terminal" evidence="4">
    <location>
        <begin position="265"/>
        <end position="414"/>
    </location>
</feature>
<evidence type="ECO:0000256" key="2">
    <source>
        <dbReference type="ARBA" id="ARBA00022679"/>
    </source>
</evidence>
<dbReference type="InterPro" id="IPR003702">
    <property type="entry name" value="ActCoA_hydro_N"/>
</dbReference>
<dbReference type="Pfam" id="PF02550">
    <property type="entry name" value="AcetylCoA_hydro"/>
    <property type="match status" value="1"/>
</dbReference>
<dbReference type="InterPro" id="IPR037171">
    <property type="entry name" value="NagB/RpiA_transferase-like"/>
</dbReference>
<feature type="domain" description="Acetyl-CoA hydrolase/transferase N-terminal" evidence="3">
    <location>
        <begin position="18"/>
        <end position="156"/>
    </location>
</feature>
<evidence type="ECO:0000313" key="6">
    <source>
        <dbReference type="Proteomes" id="UP000216225"/>
    </source>
</evidence>
<dbReference type="InterPro" id="IPR038460">
    <property type="entry name" value="AcetylCoA_hyd_C_sf"/>
</dbReference>
<dbReference type="AlphaFoldDB" id="A0A420KI69"/>